<feature type="transmembrane region" description="Helical" evidence="1">
    <location>
        <begin position="255"/>
        <end position="275"/>
    </location>
</feature>
<feature type="transmembrane region" description="Helical" evidence="1">
    <location>
        <begin position="365"/>
        <end position="398"/>
    </location>
</feature>
<dbReference type="AlphaFoldDB" id="A0A9P6H1T9"/>
<feature type="transmembrane region" description="Helical" evidence="1">
    <location>
        <begin position="148"/>
        <end position="174"/>
    </location>
</feature>
<reference evidence="2 3" key="1">
    <citation type="journal article" date="2020" name="Genome Biol. Evol.">
        <title>Comparative genomics of strictly vertically transmitted, feminizing microsporidia endosymbionts of amphipod crustaceans.</title>
        <authorList>
            <person name="Cormier A."/>
            <person name="Chebbi M.A."/>
            <person name="Giraud I."/>
            <person name="Wattier R."/>
            <person name="Teixeira M."/>
            <person name="Gilbert C."/>
            <person name="Rigaud T."/>
            <person name="Cordaux R."/>
        </authorList>
    </citation>
    <scope>NUCLEOTIDE SEQUENCE [LARGE SCALE GENOMIC DNA]</scope>
    <source>
        <strain evidence="2 3">Ou3-Ou53</strain>
    </source>
</reference>
<protein>
    <submittedName>
        <fullName evidence="2">Uncharacterized protein</fullName>
    </submittedName>
</protein>
<feature type="transmembrane region" description="Helical" evidence="1">
    <location>
        <begin position="102"/>
        <end position="127"/>
    </location>
</feature>
<keyword evidence="1" id="KW-1133">Transmembrane helix</keyword>
<dbReference type="EMBL" id="SBJO01000020">
    <property type="protein sequence ID" value="KAF9764482.1"/>
    <property type="molecule type" value="Genomic_DNA"/>
</dbReference>
<evidence type="ECO:0000313" key="3">
    <source>
        <dbReference type="Proteomes" id="UP000740883"/>
    </source>
</evidence>
<gene>
    <name evidence="2" type="ORF">NGRA_0511</name>
</gene>
<sequence length="420" mass="48592">MKEDEVISAVILENQAKNVQNETGKKFHNMWAFVLYVIFNSSFYGYLMCRRFTHQPLSINSYELIGKIAGSSVLFVLSTFLSLMYIPNVINSVFWIYGGVDIGFFICATTKYEIFCCLLSLCYYLYFLFKFKNIEEETRMVLREACYILWRGFGSCMLIVSGMSSLLVAMAVVFMNIKVYCILDRIVVYSVFSMSLYFYIFFCIYTLKVYTYNYVMLTCSNKKKKINSSALNTFYSLGSITLSVYYHFWRVDCHLLEYLANYLISFISSIQELVISTKTSYSMYLIGIHNSNLSDSLVKSKMFNLSRNSQNIKEQINVFLVLLGFSFMLLVNYLYAQFFGSSFTHPYPYSDILRSIGRDPYTNNIVTFVILSCSVCFLFSMFMVLISSSALSLLILFIEHPDVLRKSNRQVHGMLSVSNS</sequence>
<feature type="transmembrane region" description="Helical" evidence="1">
    <location>
        <begin position="316"/>
        <end position="336"/>
    </location>
</feature>
<feature type="transmembrane region" description="Helical" evidence="1">
    <location>
        <begin position="30"/>
        <end position="47"/>
    </location>
</feature>
<feature type="transmembrane region" description="Helical" evidence="1">
    <location>
        <begin position="228"/>
        <end position="249"/>
    </location>
</feature>
<keyword evidence="3" id="KW-1185">Reference proteome</keyword>
<evidence type="ECO:0000256" key="1">
    <source>
        <dbReference type="SAM" id="Phobius"/>
    </source>
</evidence>
<feature type="transmembrane region" description="Helical" evidence="1">
    <location>
        <begin position="186"/>
        <end position="207"/>
    </location>
</feature>
<comment type="caution">
    <text evidence="2">The sequence shown here is derived from an EMBL/GenBank/DDBJ whole genome shotgun (WGS) entry which is preliminary data.</text>
</comment>
<keyword evidence="1" id="KW-0812">Transmembrane</keyword>
<proteinExistence type="predicted"/>
<accession>A0A9P6H1T9</accession>
<feature type="transmembrane region" description="Helical" evidence="1">
    <location>
        <begin position="68"/>
        <end position="90"/>
    </location>
</feature>
<dbReference type="Proteomes" id="UP000740883">
    <property type="component" value="Unassembled WGS sequence"/>
</dbReference>
<evidence type="ECO:0000313" key="2">
    <source>
        <dbReference type="EMBL" id="KAF9764482.1"/>
    </source>
</evidence>
<organism evidence="2 3">
    <name type="scientific">Nosema granulosis</name>
    <dbReference type="NCBI Taxonomy" id="83296"/>
    <lineage>
        <taxon>Eukaryota</taxon>
        <taxon>Fungi</taxon>
        <taxon>Fungi incertae sedis</taxon>
        <taxon>Microsporidia</taxon>
        <taxon>Nosematidae</taxon>
        <taxon>Nosema</taxon>
    </lineage>
</organism>
<keyword evidence="1" id="KW-0472">Membrane</keyword>
<name>A0A9P6H1T9_9MICR</name>